<keyword evidence="5" id="KW-1185">Reference proteome</keyword>
<dbReference type="EMBL" id="JACCBG010000001">
    <property type="protein sequence ID" value="NYD41128.1"/>
    <property type="molecule type" value="Genomic_DNA"/>
</dbReference>
<dbReference type="SUPFAM" id="SSF56529">
    <property type="entry name" value="FAH"/>
    <property type="match status" value="1"/>
</dbReference>
<name>A0A7Y9E4M8_9ACTN</name>
<keyword evidence="2" id="KW-0479">Metal-binding</keyword>
<reference evidence="4 5" key="1">
    <citation type="submission" date="2020-07" db="EMBL/GenBank/DDBJ databases">
        <title>Sequencing the genomes of 1000 actinobacteria strains.</title>
        <authorList>
            <person name="Klenk H.-P."/>
        </authorList>
    </citation>
    <scope>NUCLEOTIDE SEQUENCE [LARGE SCALE GENOMIC DNA]</scope>
    <source>
        <strain evidence="4 5">DSM 21350</strain>
    </source>
</reference>
<comment type="caution">
    <text evidence="4">The sequence shown here is derived from an EMBL/GenBank/DDBJ whole genome shotgun (WGS) entry which is preliminary data.</text>
</comment>
<dbReference type="InterPro" id="IPR011234">
    <property type="entry name" value="Fumarylacetoacetase-like_C"/>
</dbReference>
<dbReference type="AlphaFoldDB" id="A0A7Y9E4M8"/>
<dbReference type="EC" id="3.7.1.5" evidence="4"/>
<dbReference type="RefSeq" id="WP_179662919.1">
    <property type="nucleotide sequence ID" value="NZ_JACCBG010000001.1"/>
</dbReference>
<dbReference type="PANTHER" id="PTHR42796:SF4">
    <property type="entry name" value="FUMARYLACETOACETATE HYDROLASE DOMAIN-CONTAINING PROTEIN 2A"/>
    <property type="match status" value="1"/>
</dbReference>
<dbReference type="PANTHER" id="PTHR42796">
    <property type="entry name" value="FUMARYLACETOACETATE HYDROLASE DOMAIN-CONTAINING PROTEIN 2A-RELATED"/>
    <property type="match status" value="1"/>
</dbReference>
<dbReference type="FunFam" id="3.90.850.10:FF:000002">
    <property type="entry name" value="2-hydroxyhepta-2,4-diene-1,7-dioate isomerase"/>
    <property type="match status" value="1"/>
</dbReference>
<comment type="similarity">
    <text evidence="1">Belongs to the FAH family.</text>
</comment>
<dbReference type="Proteomes" id="UP000535511">
    <property type="component" value="Unassembled WGS sequence"/>
</dbReference>
<keyword evidence="4" id="KW-0378">Hydrolase</keyword>
<dbReference type="Gene3D" id="3.90.850.10">
    <property type="entry name" value="Fumarylacetoacetase-like, C-terminal domain"/>
    <property type="match status" value="1"/>
</dbReference>
<sequence>MQFATVTTEGGGRSAAVLDGSDWRALPAPDLSALLATTALRDAAGLAGEVLAGAEPTLPLPAPGKVICCGLNYADHIAETGRELPRHPTLFPKYADTLVGPADDLELREGLQVDWEVELAVVVGATLREADRDAALAAIAGYSVANDISVRDWQYRTIAWFQGKAWDRSTPVGPVVVTPDELDPFAGVEVICRVNGEEVQRASTKTLVFDAADLLAYISTFTTLRPGDLVLTGTPGGVGIARDPQRFLEDGDVVETEIPGIGVLRNTVRLAPARHTPVHP</sequence>
<evidence type="ECO:0000256" key="1">
    <source>
        <dbReference type="ARBA" id="ARBA00010211"/>
    </source>
</evidence>
<organism evidence="4 5">
    <name type="scientific">Nocardioides panaciterrulae</name>
    <dbReference type="NCBI Taxonomy" id="661492"/>
    <lineage>
        <taxon>Bacteria</taxon>
        <taxon>Bacillati</taxon>
        <taxon>Actinomycetota</taxon>
        <taxon>Actinomycetes</taxon>
        <taxon>Propionibacteriales</taxon>
        <taxon>Nocardioidaceae</taxon>
        <taxon>Nocardioides</taxon>
    </lineage>
</organism>
<evidence type="ECO:0000256" key="2">
    <source>
        <dbReference type="ARBA" id="ARBA00022723"/>
    </source>
</evidence>
<keyword evidence="4" id="KW-0670">Pyruvate</keyword>
<accession>A0A7Y9E4M8</accession>
<dbReference type="GO" id="GO:0047621">
    <property type="term" value="F:acylpyruvate hydrolase activity"/>
    <property type="evidence" value="ECO:0007669"/>
    <property type="project" value="UniProtKB-EC"/>
</dbReference>
<dbReference type="GO" id="GO:0046872">
    <property type="term" value="F:metal ion binding"/>
    <property type="evidence" value="ECO:0007669"/>
    <property type="project" value="UniProtKB-KW"/>
</dbReference>
<gene>
    <name evidence="4" type="ORF">BJZ21_001211</name>
</gene>
<feature type="domain" description="Fumarylacetoacetase-like C-terminal" evidence="3">
    <location>
        <begin position="65"/>
        <end position="269"/>
    </location>
</feature>
<dbReference type="GO" id="GO:0016853">
    <property type="term" value="F:isomerase activity"/>
    <property type="evidence" value="ECO:0007669"/>
    <property type="project" value="UniProtKB-ARBA"/>
</dbReference>
<dbReference type="Pfam" id="PF01557">
    <property type="entry name" value="FAA_hydrolase"/>
    <property type="match status" value="1"/>
</dbReference>
<evidence type="ECO:0000313" key="5">
    <source>
        <dbReference type="Proteomes" id="UP000535511"/>
    </source>
</evidence>
<dbReference type="GO" id="GO:0019752">
    <property type="term" value="P:carboxylic acid metabolic process"/>
    <property type="evidence" value="ECO:0007669"/>
    <property type="project" value="UniProtKB-ARBA"/>
</dbReference>
<protein>
    <submittedName>
        <fullName evidence="4">Acylpyruvate hydrolase</fullName>
        <ecNumber evidence="4">3.7.1.5</ecNumber>
    </submittedName>
</protein>
<dbReference type="InterPro" id="IPR051121">
    <property type="entry name" value="FAH"/>
</dbReference>
<dbReference type="InterPro" id="IPR036663">
    <property type="entry name" value="Fumarylacetoacetase_C_sf"/>
</dbReference>
<evidence type="ECO:0000259" key="3">
    <source>
        <dbReference type="Pfam" id="PF01557"/>
    </source>
</evidence>
<evidence type="ECO:0000313" key="4">
    <source>
        <dbReference type="EMBL" id="NYD41128.1"/>
    </source>
</evidence>
<proteinExistence type="inferred from homology"/>